<dbReference type="InterPro" id="IPR050103">
    <property type="entry name" value="Class-III_PLP-dep_AT"/>
</dbReference>
<keyword evidence="2 6" id="KW-0032">Aminotransferase</keyword>
<evidence type="ECO:0000313" key="7">
    <source>
        <dbReference type="Proteomes" id="UP001595818"/>
    </source>
</evidence>
<protein>
    <submittedName>
        <fullName evidence="6">Aspartate aminotransferase family protein</fullName>
    </submittedName>
</protein>
<comment type="cofactor">
    <cofactor evidence="1">
        <name>pyridoxal 5'-phosphate</name>
        <dbReference type="ChEBI" id="CHEBI:597326"/>
    </cofactor>
</comment>
<dbReference type="PANTHER" id="PTHR11986:SF79">
    <property type="entry name" value="ACETYLORNITHINE AMINOTRANSFERASE, MITOCHONDRIAL"/>
    <property type="match status" value="1"/>
</dbReference>
<dbReference type="CDD" id="cd00610">
    <property type="entry name" value="OAT_like"/>
    <property type="match status" value="1"/>
</dbReference>
<sequence>MQNRQLFLSHLAQTTDFPLMIEIERAEGVYLHGADGKRYIDLISGIGVSNIGHRHPKVIQAIQAQLDKYLHLMVYGEYIQTPQVQLAKALCDTLPAGLDNVYLVNSGSEAVEGALKLAKRHTNRREIVSCINAYHGSSHGALSVGGNEIFKRAYRPLLPGIKNIKFGDLKELVSITKGTAAIIIETVQGEAGIRIADKEYFHSLRERCDETGTLLVLDEIQTGFGRTGKFWAFQHDDIVPDMIVCAKGMGGGMPIGAFIANKDIMGSLKTNPLLGHITTFGGHPVSAAASLATIRVIQEEQLTEKVEEKAALFKKLLIHPEIKYIRNKGLMMAVEFETFEVLKPIIDTCIDMGVVTDWFLFCDNAMRIAPPLTITPSQIEEACAVIIQAIESNRKR</sequence>
<dbReference type="InterPro" id="IPR005814">
    <property type="entry name" value="Aminotrans_3"/>
</dbReference>
<evidence type="ECO:0000256" key="5">
    <source>
        <dbReference type="RuleBase" id="RU003560"/>
    </source>
</evidence>
<comment type="similarity">
    <text evidence="5">Belongs to the class-III pyridoxal-phosphate-dependent aminotransferase family.</text>
</comment>
<dbReference type="GO" id="GO:0008483">
    <property type="term" value="F:transaminase activity"/>
    <property type="evidence" value="ECO:0007669"/>
    <property type="project" value="UniProtKB-KW"/>
</dbReference>
<dbReference type="Proteomes" id="UP001595818">
    <property type="component" value="Unassembled WGS sequence"/>
</dbReference>
<reference evidence="7" key="1">
    <citation type="journal article" date="2019" name="Int. J. Syst. Evol. Microbiol.">
        <title>The Global Catalogue of Microorganisms (GCM) 10K type strain sequencing project: providing services to taxonomists for standard genome sequencing and annotation.</title>
        <authorList>
            <consortium name="The Broad Institute Genomics Platform"/>
            <consortium name="The Broad Institute Genome Sequencing Center for Infectious Disease"/>
            <person name="Wu L."/>
            <person name="Ma J."/>
        </authorList>
    </citation>
    <scope>NUCLEOTIDE SEQUENCE [LARGE SCALE GENOMIC DNA]</scope>
    <source>
        <strain evidence="7">CGMCC 4.7466</strain>
    </source>
</reference>
<proteinExistence type="inferred from homology"/>
<dbReference type="Gene3D" id="3.90.1150.10">
    <property type="entry name" value="Aspartate Aminotransferase, domain 1"/>
    <property type="match status" value="1"/>
</dbReference>
<name>A0ABV9SZ81_9BACT</name>
<evidence type="ECO:0000256" key="3">
    <source>
        <dbReference type="ARBA" id="ARBA00022679"/>
    </source>
</evidence>
<dbReference type="InterPro" id="IPR015424">
    <property type="entry name" value="PyrdxlP-dep_Trfase"/>
</dbReference>
<evidence type="ECO:0000256" key="2">
    <source>
        <dbReference type="ARBA" id="ARBA00022576"/>
    </source>
</evidence>
<dbReference type="EMBL" id="JBHSJJ010000004">
    <property type="protein sequence ID" value="MFC4871717.1"/>
    <property type="molecule type" value="Genomic_DNA"/>
</dbReference>
<dbReference type="Gene3D" id="3.40.640.10">
    <property type="entry name" value="Type I PLP-dependent aspartate aminotransferase-like (Major domain)"/>
    <property type="match status" value="1"/>
</dbReference>
<evidence type="ECO:0000256" key="4">
    <source>
        <dbReference type="ARBA" id="ARBA00022898"/>
    </source>
</evidence>
<keyword evidence="7" id="KW-1185">Reference proteome</keyword>
<dbReference type="PANTHER" id="PTHR11986">
    <property type="entry name" value="AMINOTRANSFERASE CLASS III"/>
    <property type="match status" value="1"/>
</dbReference>
<organism evidence="6 7">
    <name type="scientific">Negadavirga shengliensis</name>
    <dbReference type="NCBI Taxonomy" id="1389218"/>
    <lineage>
        <taxon>Bacteria</taxon>
        <taxon>Pseudomonadati</taxon>
        <taxon>Bacteroidota</taxon>
        <taxon>Cytophagia</taxon>
        <taxon>Cytophagales</taxon>
        <taxon>Cyclobacteriaceae</taxon>
        <taxon>Negadavirga</taxon>
    </lineage>
</organism>
<dbReference type="InterPro" id="IPR049704">
    <property type="entry name" value="Aminotrans_3_PPA_site"/>
</dbReference>
<dbReference type="PIRSF" id="PIRSF000521">
    <property type="entry name" value="Transaminase_4ab_Lys_Orn"/>
    <property type="match status" value="1"/>
</dbReference>
<keyword evidence="3" id="KW-0808">Transferase</keyword>
<comment type="caution">
    <text evidence="6">The sequence shown here is derived from an EMBL/GenBank/DDBJ whole genome shotgun (WGS) entry which is preliminary data.</text>
</comment>
<keyword evidence="4 5" id="KW-0663">Pyridoxal phosphate</keyword>
<dbReference type="SUPFAM" id="SSF53383">
    <property type="entry name" value="PLP-dependent transferases"/>
    <property type="match status" value="1"/>
</dbReference>
<dbReference type="RefSeq" id="WP_377063456.1">
    <property type="nucleotide sequence ID" value="NZ_JBHSJJ010000004.1"/>
</dbReference>
<gene>
    <name evidence="6" type="ORF">ACFPFU_08475</name>
</gene>
<accession>A0ABV9SZ81</accession>
<dbReference type="Pfam" id="PF00202">
    <property type="entry name" value="Aminotran_3"/>
    <property type="match status" value="1"/>
</dbReference>
<dbReference type="PROSITE" id="PS00600">
    <property type="entry name" value="AA_TRANSFER_CLASS_3"/>
    <property type="match status" value="1"/>
</dbReference>
<evidence type="ECO:0000313" key="6">
    <source>
        <dbReference type="EMBL" id="MFC4871717.1"/>
    </source>
</evidence>
<dbReference type="InterPro" id="IPR015421">
    <property type="entry name" value="PyrdxlP-dep_Trfase_major"/>
</dbReference>
<dbReference type="InterPro" id="IPR015422">
    <property type="entry name" value="PyrdxlP-dep_Trfase_small"/>
</dbReference>
<evidence type="ECO:0000256" key="1">
    <source>
        <dbReference type="ARBA" id="ARBA00001933"/>
    </source>
</evidence>